<reference evidence="7 8" key="1">
    <citation type="submission" date="2021-01" db="EMBL/GenBank/DDBJ databases">
        <title>Identification and Characterization of Corynebacterium sp.</title>
        <authorList>
            <person name="Luo Q."/>
            <person name="Qu P."/>
            <person name="Chen Q."/>
        </authorList>
    </citation>
    <scope>NUCLEOTIDE SEQUENCE [LARGE SCALE GENOMIC DNA]</scope>
    <source>
        <strain evidence="7 8">MC-18</strain>
    </source>
</reference>
<dbReference type="EMBL" id="JAEUWV010000014">
    <property type="protein sequence ID" value="MCO6395067.1"/>
    <property type="molecule type" value="Genomic_DNA"/>
</dbReference>
<evidence type="ECO:0000313" key="7">
    <source>
        <dbReference type="EMBL" id="MCO6395067.1"/>
    </source>
</evidence>
<feature type="domain" description="Peptidase S33 tripeptidyl aminopeptidase-like C-terminal" evidence="6">
    <location>
        <begin position="440"/>
        <end position="524"/>
    </location>
</feature>
<dbReference type="InterPro" id="IPR029058">
    <property type="entry name" value="AB_hydrolase_fold"/>
</dbReference>
<sequence length="531" mass="56825">MNGRNAVRISDSVIAALSLLGMAVATPAAAQPAPAVQWTKCPKEVKDPTAQCGQVDVPMRYNQPNGAKIQVGFVRVPAKTQARRGALFTNPGGPGGDAYAYAAGNILEFPKELNNEWDIIGVQPRGLPGSTALECAIPDVNDPGQIAKLTADSLFNAGGFNRSACQGDKPGYPETITTENTARDWEEVRRALGYQQVSILGVSYGTYLGSVYATLFPQHTDKVVLDSAMDPTRSWNGIAADQQAAYEKALNEYFAWVALNDTKYHMGNTPLKAYQYWSRKVSAQAGTNPTVTPPPARVGDLPAGLEFTGQAGADAMTAVGKTRVEGEGVISRMLNPGAIQAKSPLLQETRAMLPTPKMWDYLARSTNGTLTAEESKQPSKEEVQQAVDQMMAVEQLQAAQWCNENVVPGDPTLLPSFAWSQITGDPFTVFNASRGSGWYCNGAGTVTGMAPLNGAALKTRPLQLSATRDPQTPYPGHGQLARRMGTQVVTIHGPGHAHFGTGNKVVDATVINYLRTGKADRTDAPGYWEAQ</sequence>
<dbReference type="GO" id="GO:0016787">
    <property type="term" value="F:hydrolase activity"/>
    <property type="evidence" value="ECO:0007669"/>
    <property type="project" value="UniProtKB-KW"/>
</dbReference>
<keyword evidence="2 4" id="KW-0732">Signal</keyword>
<evidence type="ECO:0000259" key="6">
    <source>
        <dbReference type="Pfam" id="PF08386"/>
    </source>
</evidence>
<gene>
    <name evidence="7" type="ORF">JMN37_08810</name>
</gene>
<dbReference type="AlphaFoldDB" id="A0AAW5I041"/>
<dbReference type="Pfam" id="PF00561">
    <property type="entry name" value="Abhydrolase_1"/>
    <property type="match status" value="1"/>
</dbReference>
<comment type="similarity">
    <text evidence="1">Belongs to the peptidase S33 family.</text>
</comment>
<dbReference type="SUPFAM" id="SSF53474">
    <property type="entry name" value="alpha/beta-Hydrolases"/>
    <property type="match status" value="1"/>
</dbReference>
<dbReference type="Proteomes" id="UP001205920">
    <property type="component" value="Unassembled WGS sequence"/>
</dbReference>
<name>A0AAW5I041_9CORY</name>
<organism evidence="7 8">
    <name type="scientific">Corynebacterium lipophilum</name>
    <dbReference type="NCBI Taxonomy" id="2804918"/>
    <lineage>
        <taxon>Bacteria</taxon>
        <taxon>Bacillati</taxon>
        <taxon>Actinomycetota</taxon>
        <taxon>Actinomycetes</taxon>
        <taxon>Mycobacteriales</taxon>
        <taxon>Corynebacteriaceae</taxon>
        <taxon>Corynebacterium</taxon>
    </lineage>
</organism>
<evidence type="ECO:0000313" key="8">
    <source>
        <dbReference type="Proteomes" id="UP001205920"/>
    </source>
</evidence>
<comment type="caution">
    <text evidence="7">The sequence shown here is derived from an EMBL/GenBank/DDBJ whole genome shotgun (WGS) entry which is preliminary data.</text>
</comment>
<accession>A0AAW5I041</accession>
<feature type="chain" id="PRO_5043386291" evidence="4">
    <location>
        <begin position="31"/>
        <end position="531"/>
    </location>
</feature>
<keyword evidence="8" id="KW-1185">Reference proteome</keyword>
<evidence type="ECO:0000256" key="2">
    <source>
        <dbReference type="ARBA" id="ARBA00022729"/>
    </source>
</evidence>
<evidence type="ECO:0000256" key="1">
    <source>
        <dbReference type="ARBA" id="ARBA00010088"/>
    </source>
</evidence>
<dbReference type="PANTHER" id="PTHR43248:SF29">
    <property type="entry name" value="TRIPEPTIDYL AMINOPEPTIDASE"/>
    <property type="match status" value="1"/>
</dbReference>
<dbReference type="InterPro" id="IPR000073">
    <property type="entry name" value="AB_hydrolase_1"/>
</dbReference>
<dbReference type="PANTHER" id="PTHR43248">
    <property type="entry name" value="2-SUCCINYL-6-HYDROXY-2,4-CYCLOHEXADIENE-1-CARBOXYLATE SYNTHASE"/>
    <property type="match status" value="1"/>
</dbReference>
<evidence type="ECO:0000256" key="4">
    <source>
        <dbReference type="SAM" id="SignalP"/>
    </source>
</evidence>
<evidence type="ECO:0000259" key="5">
    <source>
        <dbReference type="Pfam" id="PF00561"/>
    </source>
</evidence>
<dbReference type="Pfam" id="PF08386">
    <property type="entry name" value="Abhydrolase_4"/>
    <property type="match status" value="1"/>
</dbReference>
<proteinExistence type="inferred from homology"/>
<feature type="domain" description="AB hydrolase-1" evidence="5">
    <location>
        <begin position="91"/>
        <end position="282"/>
    </location>
</feature>
<dbReference type="Gene3D" id="3.40.50.1820">
    <property type="entry name" value="alpha/beta hydrolase"/>
    <property type="match status" value="1"/>
</dbReference>
<keyword evidence="3 7" id="KW-0378">Hydrolase</keyword>
<evidence type="ECO:0000256" key="3">
    <source>
        <dbReference type="ARBA" id="ARBA00022801"/>
    </source>
</evidence>
<feature type="signal peptide" evidence="4">
    <location>
        <begin position="1"/>
        <end position="30"/>
    </location>
</feature>
<dbReference type="InterPro" id="IPR051601">
    <property type="entry name" value="Serine_prot/Carboxylest_S33"/>
</dbReference>
<dbReference type="InterPro" id="IPR013595">
    <property type="entry name" value="Pept_S33_TAP-like_C"/>
</dbReference>
<protein>
    <submittedName>
        <fullName evidence="7">Alpha/beta fold hydrolase</fullName>
    </submittedName>
</protein>